<name>A0A9W8GDU2_9FUNG</name>
<evidence type="ECO:0000256" key="4">
    <source>
        <dbReference type="ARBA" id="ARBA00022989"/>
    </source>
</evidence>
<dbReference type="PIRSF" id="PIRSF016013">
    <property type="entry name" value="AtER_Rer1p"/>
    <property type="match status" value="1"/>
</dbReference>
<evidence type="ECO:0000313" key="9">
    <source>
        <dbReference type="Proteomes" id="UP001151518"/>
    </source>
</evidence>
<feature type="transmembrane region" description="Helical" evidence="7">
    <location>
        <begin position="151"/>
        <end position="168"/>
    </location>
</feature>
<keyword evidence="5 6" id="KW-0472">Membrane</keyword>
<dbReference type="AlphaFoldDB" id="A0A9W8GDU2"/>
<proteinExistence type="inferred from homology"/>
<dbReference type="GO" id="GO:0000139">
    <property type="term" value="C:Golgi membrane"/>
    <property type="evidence" value="ECO:0007669"/>
    <property type="project" value="TreeGrafter"/>
</dbReference>
<dbReference type="PANTHER" id="PTHR10743:SF0">
    <property type="entry name" value="PROTEIN RER1"/>
    <property type="match status" value="1"/>
</dbReference>
<evidence type="ECO:0000256" key="2">
    <source>
        <dbReference type="ARBA" id="ARBA00006070"/>
    </source>
</evidence>
<evidence type="ECO:0000313" key="8">
    <source>
        <dbReference type="EMBL" id="KAJ2680138.1"/>
    </source>
</evidence>
<accession>A0A9W8GDU2</accession>
<evidence type="ECO:0000256" key="5">
    <source>
        <dbReference type="ARBA" id="ARBA00023136"/>
    </source>
</evidence>
<dbReference type="PANTHER" id="PTHR10743">
    <property type="entry name" value="PROTEIN RER1"/>
    <property type="match status" value="1"/>
</dbReference>
<dbReference type="EMBL" id="JANBTW010000007">
    <property type="protein sequence ID" value="KAJ2680138.1"/>
    <property type="molecule type" value="Genomic_DNA"/>
</dbReference>
<sequence length="195" mass="22629">MMDDSSEGAQALSTRASGLFGGLQVHYQTLLDKSTPHSGARWGVTGSLLLLFFLRIIFAQGWFIICYALGIYLLNLFLAFLTPKIDPEMAEEIAEVEAANESGPGLLPVKNDDEFRPFIRRLPEFKFWLNATKAVLLSLVCSFFEFLDIPVYWPILLFYWFFLFAITMRRQIEHMIKYRYLPFTNFGKRRYNRGN</sequence>
<dbReference type="GO" id="GO:0006890">
    <property type="term" value="P:retrograde vesicle-mediated transport, Golgi to endoplasmic reticulum"/>
    <property type="evidence" value="ECO:0007669"/>
    <property type="project" value="TreeGrafter"/>
</dbReference>
<evidence type="ECO:0000256" key="7">
    <source>
        <dbReference type="SAM" id="Phobius"/>
    </source>
</evidence>
<organism evidence="8 9">
    <name type="scientific">Coemansia spiralis</name>
    <dbReference type="NCBI Taxonomy" id="417178"/>
    <lineage>
        <taxon>Eukaryota</taxon>
        <taxon>Fungi</taxon>
        <taxon>Fungi incertae sedis</taxon>
        <taxon>Zoopagomycota</taxon>
        <taxon>Kickxellomycotina</taxon>
        <taxon>Kickxellomycetes</taxon>
        <taxon>Kickxellales</taxon>
        <taxon>Kickxellaceae</taxon>
        <taxon>Coemansia</taxon>
    </lineage>
</organism>
<dbReference type="InterPro" id="IPR004932">
    <property type="entry name" value="Rer1"/>
</dbReference>
<protein>
    <recommendedName>
        <fullName evidence="6">Protein RER1</fullName>
    </recommendedName>
</protein>
<evidence type="ECO:0000256" key="1">
    <source>
        <dbReference type="ARBA" id="ARBA00004141"/>
    </source>
</evidence>
<dbReference type="GO" id="GO:0005783">
    <property type="term" value="C:endoplasmic reticulum"/>
    <property type="evidence" value="ECO:0007669"/>
    <property type="project" value="GOC"/>
</dbReference>
<comment type="caution">
    <text evidence="8">The sequence shown here is derived from an EMBL/GenBank/DDBJ whole genome shotgun (WGS) entry which is preliminary data.</text>
</comment>
<dbReference type="OrthoDB" id="448250at2759"/>
<keyword evidence="4 7" id="KW-1133">Transmembrane helix</keyword>
<comment type="similarity">
    <text evidence="2 6">Belongs to the RER1 family.</text>
</comment>
<gene>
    <name evidence="8" type="ORF">GGI25_001029</name>
</gene>
<feature type="transmembrane region" description="Helical" evidence="7">
    <location>
        <begin position="62"/>
        <end position="81"/>
    </location>
</feature>
<dbReference type="GO" id="GO:0006621">
    <property type="term" value="P:protein retention in ER lumen"/>
    <property type="evidence" value="ECO:0007669"/>
    <property type="project" value="TreeGrafter"/>
</dbReference>
<evidence type="ECO:0000256" key="6">
    <source>
        <dbReference type="PIRNR" id="PIRNR016013"/>
    </source>
</evidence>
<dbReference type="Proteomes" id="UP001151518">
    <property type="component" value="Unassembled WGS sequence"/>
</dbReference>
<dbReference type="Pfam" id="PF03248">
    <property type="entry name" value="Rer1"/>
    <property type="match status" value="1"/>
</dbReference>
<keyword evidence="3 7" id="KW-0812">Transmembrane</keyword>
<comment type="subcellular location">
    <subcellularLocation>
        <location evidence="1">Membrane</location>
        <topology evidence="1">Multi-pass membrane protein</topology>
    </subcellularLocation>
</comment>
<evidence type="ECO:0000256" key="3">
    <source>
        <dbReference type="ARBA" id="ARBA00022692"/>
    </source>
</evidence>
<feature type="transmembrane region" description="Helical" evidence="7">
    <location>
        <begin position="39"/>
        <end position="56"/>
    </location>
</feature>
<comment type="function">
    <text evidence="6">Involved in the retrieval of endoplasmic reticulum membrane proteins from the early Golgi compartment.</text>
</comment>
<reference evidence="8" key="1">
    <citation type="submission" date="2022-07" db="EMBL/GenBank/DDBJ databases">
        <title>Phylogenomic reconstructions and comparative analyses of Kickxellomycotina fungi.</title>
        <authorList>
            <person name="Reynolds N.K."/>
            <person name="Stajich J.E."/>
            <person name="Barry K."/>
            <person name="Grigoriev I.V."/>
            <person name="Crous P."/>
            <person name="Smith M.E."/>
        </authorList>
    </citation>
    <scope>NUCLEOTIDE SEQUENCE</scope>
    <source>
        <strain evidence="8">NRRL 3115</strain>
    </source>
</reference>